<dbReference type="EMBL" id="CP001848">
    <property type="protein sequence ID" value="ADB19164.1"/>
    <property type="molecule type" value="Genomic_DNA"/>
</dbReference>
<dbReference type="AlphaFoldDB" id="D2R6W1"/>
<dbReference type="InterPro" id="IPR027558">
    <property type="entry name" value="Pre_pil_HX9DG_C"/>
</dbReference>
<dbReference type="Proteomes" id="UP000001887">
    <property type="component" value="Chromosome"/>
</dbReference>
<dbReference type="OrthoDB" id="263324at2"/>
<dbReference type="SUPFAM" id="SSF54523">
    <property type="entry name" value="Pili subunits"/>
    <property type="match status" value="1"/>
</dbReference>
<dbReference type="eggNOG" id="COG2165">
    <property type="taxonomic scope" value="Bacteria"/>
</dbReference>
<keyword evidence="3" id="KW-1185">Reference proteome</keyword>
<dbReference type="KEGG" id="psl:Psta_4522"/>
<dbReference type="Pfam" id="PF07963">
    <property type="entry name" value="N_methyl"/>
    <property type="match status" value="1"/>
</dbReference>
<dbReference type="InterPro" id="IPR011453">
    <property type="entry name" value="DUF1559"/>
</dbReference>
<dbReference type="STRING" id="530564.Psta_4522"/>
<dbReference type="PANTHER" id="PTHR30093">
    <property type="entry name" value="GENERAL SECRETION PATHWAY PROTEIN G"/>
    <property type="match status" value="1"/>
</dbReference>
<evidence type="ECO:0000313" key="3">
    <source>
        <dbReference type="Proteomes" id="UP000001887"/>
    </source>
</evidence>
<protein>
    <recommendedName>
        <fullName evidence="1">DUF1559 domain-containing protein</fullName>
    </recommendedName>
</protein>
<reference evidence="2 3" key="1">
    <citation type="journal article" date="2009" name="Stand. Genomic Sci.">
        <title>Complete genome sequence of Pirellula staleyi type strain (ATCC 27377).</title>
        <authorList>
            <person name="Clum A."/>
            <person name="Tindall B.J."/>
            <person name="Sikorski J."/>
            <person name="Ivanova N."/>
            <person name="Mavrommatis K."/>
            <person name="Lucas S."/>
            <person name="Glavina del Rio T."/>
            <person name="Nolan M."/>
            <person name="Chen F."/>
            <person name="Tice H."/>
            <person name="Pitluck S."/>
            <person name="Cheng J.F."/>
            <person name="Chertkov O."/>
            <person name="Brettin T."/>
            <person name="Han C."/>
            <person name="Detter J.C."/>
            <person name="Kuske C."/>
            <person name="Bruce D."/>
            <person name="Goodwin L."/>
            <person name="Ovchinikova G."/>
            <person name="Pati A."/>
            <person name="Mikhailova N."/>
            <person name="Chen A."/>
            <person name="Palaniappan K."/>
            <person name="Land M."/>
            <person name="Hauser L."/>
            <person name="Chang Y.J."/>
            <person name="Jeffries C.D."/>
            <person name="Chain P."/>
            <person name="Rohde M."/>
            <person name="Goker M."/>
            <person name="Bristow J."/>
            <person name="Eisen J.A."/>
            <person name="Markowitz V."/>
            <person name="Hugenholtz P."/>
            <person name="Kyrpides N.C."/>
            <person name="Klenk H.P."/>
            <person name="Lapidus A."/>
        </authorList>
    </citation>
    <scope>NUCLEOTIDE SEQUENCE [LARGE SCALE GENOMIC DNA]</scope>
    <source>
        <strain evidence="3">ATCC 27377 / DSM 6068 / ICPB 4128</strain>
    </source>
</reference>
<evidence type="ECO:0000259" key="1">
    <source>
        <dbReference type="Pfam" id="PF07596"/>
    </source>
</evidence>
<dbReference type="NCBIfam" id="TIGR04294">
    <property type="entry name" value="pre_pil_HX9DG"/>
    <property type="match status" value="1"/>
</dbReference>
<sequence precursor="true">MLRNRFSRRAFTLVELLVVIAIIGVLVALLLPAVQAAREAARRMSCQNNMKQIGIAVHNYHDTLLQLPPGEANGTYSGSSAFAAILPFLEQNNAFALYDFTKGNSDAANLQVVSQKIGTYICPSNVFARPVPIAGCDANNRAPGTYAFCAGSLDPYGTPANGNANNGAIVNGPSGPTNFASIVDGTSNTFLAGESHWNFRDYTFTSGTCSGQVRGGFSYWSSPYPLATLFTTLGPFNPKSMAGDSKRLMNFRSSHPAGLNMANVDGSVRFWSETVSSDVLNATASRNGAEAISAP</sequence>
<evidence type="ECO:0000313" key="2">
    <source>
        <dbReference type="EMBL" id="ADB19164.1"/>
    </source>
</evidence>
<dbReference type="Gene3D" id="3.30.700.10">
    <property type="entry name" value="Glycoprotein, Type 4 Pilin"/>
    <property type="match status" value="1"/>
</dbReference>
<dbReference type="Pfam" id="PF07596">
    <property type="entry name" value="SBP_bac_10"/>
    <property type="match status" value="1"/>
</dbReference>
<name>D2R6W1_PIRSD</name>
<proteinExistence type="predicted"/>
<accession>D2R6W1</accession>
<dbReference type="InterPro" id="IPR045584">
    <property type="entry name" value="Pilin-like"/>
</dbReference>
<organism evidence="2 3">
    <name type="scientific">Pirellula staleyi (strain ATCC 27377 / DSM 6068 / ICPB 4128)</name>
    <name type="common">Pirella staleyi</name>
    <dbReference type="NCBI Taxonomy" id="530564"/>
    <lineage>
        <taxon>Bacteria</taxon>
        <taxon>Pseudomonadati</taxon>
        <taxon>Planctomycetota</taxon>
        <taxon>Planctomycetia</taxon>
        <taxon>Pirellulales</taxon>
        <taxon>Pirellulaceae</taxon>
        <taxon>Pirellula</taxon>
    </lineage>
</organism>
<dbReference type="NCBIfam" id="TIGR02532">
    <property type="entry name" value="IV_pilin_GFxxxE"/>
    <property type="match status" value="1"/>
</dbReference>
<dbReference type="PANTHER" id="PTHR30093:SF2">
    <property type="entry name" value="TYPE II SECRETION SYSTEM PROTEIN H"/>
    <property type="match status" value="1"/>
</dbReference>
<dbReference type="HOGENOM" id="CLU_041661_0_0_0"/>
<gene>
    <name evidence="2" type="ordered locus">Psta_4522</name>
</gene>
<feature type="domain" description="DUF1559" evidence="1">
    <location>
        <begin position="35"/>
        <end position="275"/>
    </location>
</feature>
<dbReference type="InterPro" id="IPR012902">
    <property type="entry name" value="N_methyl_site"/>
</dbReference>